<keyword evidence="1" id="KW-0812">Transmembrane</keyword>
<reference evidence="2 3" key="1">
    <citation type="submission" date="2023-07" db="EMBL/GenBank/DDBJ databases">
        <title>Sorghum-associated microbial communities from plants grown in Nebraska, USA.</title>
        <authorList>
            <person name="Schachtman D."/>
        </authorList>
    </citation>
    <scope>NUCLEOTIDE SEQUENCE [LARGE SCALE GENOMIC DNA]</scope>
    <source>
        <strain evidence="2 3">BE310</strain>
    </source>
</reference>
<gene>
    <name evidence="2" type="ORF">J2X16_004647</name>
</gene>
<keyword evidence="1" id="KW-1133">Transmembrane helix</keyword>
<comment type="caution">
    <text evidence="2">The sequence shown here is derived from an EMBL/GenBank/DDBJ whole genome shotgun (WGS) entry which is preliminary data.</text>
</comment>
<feature type="non-terminal residue" evidence="2">
    <location>
        <position position="1"/>
    </location>
</feature>
<dbReference type="RefSeq" id="WP_310348835.1">
    <property type="nucleotide sequence ID" value="NZ_JAVDXQ010000007.1"/>
</dbReference>
<dbReference type="EMBL" id="JAVDXQ010000007">
    <property type="protein sequence ID" value="MDR7299279.1"/>
    <property type="molecule type" value="Genomic_DNA"/>
</dbReference>
<name>A0ABU1ZF66_9BURK</name>
<evidence type="ECO:0000313" key="3">
    <source>
        <dbReference type="Proteomes" id="UP001180536"/>
    </source>
</evidence>
<evidence type="ECO:0000313" key="2">
    <source>
        <dbReference type="EMBL" id="MDR7299279.1"/>
    </source>
</evidence>
<sequence length="102" mass="11337">SSAAKKRDSNLLFALSSSIFENFFSRYSATLPFLCRLILFAFAFSRQQQRGEILICFRSVVKRFLKNSLNFSALADSLKPACQASRLAFARPAPPPFPAAAL</sequence>
<keyword evidence="1" id="KW-0472">Membrane</keyword>
<protein>
    <submittedName>
        <fullName evidence="2">Uncharacterized protein</fullName>
    </submittedName>
</protein>
<organism evidence="2 3">
    <name type="scientific">Pelomonas aquatica</name>
    <dbReference type="NCBI Taxonomy" id="431058"/>
    <lineage>
        <taxon>Bacteria</taxon>
        <taxon>Pseudomonadati</taxon>
        <taxon>Pseudomonadota</taxon>
        <taxon>Betaproteobacteria</taxon>
        <taxon>Burkholderiales</taxon>
        <taxon>Sphaerotilaceae</taxon>
        <taxon>Roseateles</taxon>
    </lineage>
</organism>
<evidence type="ECO:0000256" key="1">
    <source>
        <dbReference type="SAM" id="Phobius"/>
    </source>
</evidence>
<accession>A0ABU1ZF66</accession>
<keyword evidence="3" id="KW-1185">Reference proteome</keyword>
<dbReference type="Proteomes" id="UP001180536">
    <property type="component" value="Unassembled WGS sequence"/>
</dbReference>
<proteinExistence type="predicted"/>
<feature type="transmembrane region" description="Helical" evidence="1">
    <location>
        <begin position="24"/>
        <end position="44"/>
    </location>
</feature>